<name>A0A812MW52_9DINO</name>
<dbReference type="Proteomes" id="UP000604046">
    <property type="component" value="Unassembled WGS sequence"/>
</dbReference>
<protein>
    <submittedName>
        <fullName evidence="1">Uncharacterized protein</fullName>
    </submittedName>
</protein>
<keyword evidence="2" id="KW-1185">Reference proteome</keyword>
<reference evidence="1" key="1">
    <citation type="submission" date="2021-02" db="EMBL/GenBank/DDBJ databases">
        <authorList>
            <person name="Dougan E. K."/>
            <person name="Rhodes N."/>
            <person name="Thang M."/>
            <person name="Chan C."/>
        </authorList>
    </citation>
    <scope>NUCLEOTIDE SEQUENCE</scope>
</reference>
<evidence type="ECO:0000313" key="1">
    <source>
        <dbReference type="EMBL" id="CAE7276527.1"/>
    </source>
</evidence>
<comment type="caution">
    <text evidence="1">The sequence shown here is derived from an EMBL/GenBank/DDBJ whole genome shotgun (WGS) entry which is preliminary data.</text>
</comment>
<accession>A0A812MW52</accession>
<sequence length="107" mass="11967">MHDAGVRKCPGRLRVEFRWESLTEEAAYALVEKMCDMLGLAVLQEPATSLSHPGHSDYRTRLRAEIRQPALQLSLRRAGSDNSTSYEKFTKKCGLTRVDGLKVSEGS</sequence>
<dbReference type="EMBL" id="CAJNDS010001746">
    <property type="protein sequence ID" value="CAE7276527.1"/>
    <property type="molecule type" value="Genomic_DNA"/>
</dbReference>
<proteinExistence type="predicted"/>
<organism evidence="1 2">
    <name type="scientific">Symbiodinium natans</name>
    <dbReference type="NCBI Taxonomy" id="878477"/>
    <lineage>
        <taxon>Eukaryota</taxon>
        <taxon>Sar</taxon>
        <taxon>Alveolata</taxon>
        <taxon>Dinophyceae</taxon>
        <taxon>Suessiales</taxon>
        <taxon>Symbiodiniaceae</taxon>
        <taxon>Symbiodinium</taxon>
    </lineage>
</organism>
<gene>
    <name evidence="1" type="ORF">SNAT2548_LOCUS14673</name>
</gene>
<dbReference type="AlphaFoldDB" id="A0A812MW52"/>
<evidence type="ECO:0000313" key="2">
    <source>
        <dbReference type="Proteomes" id="UP000604046"/>
    </source>
</evidence>